<dbReference type="RefSeq" id="WP_123936383.1">
    <property type="nucleotide sequence ID" value="NZ_BSUW01000001.1"/>
</dbReference>
<organism evidence="2 4">
    <name type="scientific">Tetragenococcus osmophilus</name>
    <dbReference type="NCBI Taxonomy" id="526944"/>
    <lineage>
        <taxon>Bacteria</taxon>
        <taxon>Bacillati</taxon>
        <taxon>Bacillota</taxon>
        <taxon>Bacilli</taxon>
        <taxon>Lactobacillales</taxon>
        <taxon>Enterococcaceae</taxon>
        <taxon>Tetragenococcus</taxon>
    </lineage>
</organism>
<reference evidence="1 3" key="1">
    <citation type="journal article" date="2012" name="Int. J. Syst. Evol. Microbiol.">
        <title>Characterization of Tetragenococcus strains from sugar thick juice reveals a novel species, Tetragenococcus osmophilus sp. nov., and divides Tetragenococcus halophilus into two subspecies, T. halophilus subsp. halophilus subsp. nov. and T. halophilus subsp. flandriensis subsp. nov.</title>
        <authorList>
            <person name="Juste A."/>
            <person name="Van Trappen S."/>
            <person name="Verreth C."/>
            <person name="Cleenwerck I."/>
            <person name="De Vos P."/>
            <person name="Lievens B."/>
            <person name="Willems K.A."/>
        </authorList>
    </citation>
    <scope>NUCLEOTIDE SEQUENCE [LARGE SCALE GENOMIC DNA]</scope>
    <source>
        <strain evidence="1 3">JCM 31126</strain>
    </source>
</reference>
<evidence type="ECO:0000313" key="1">
    <source>
        <dbReference type="EMBL" id="AYW48598.1"/>
    </source>
</evidence>
<evidence type="ECO:0000313" key="3">
    <source>
        <dbReference type="Proteomes" id="UP000268310"/>
    </source>
</evidence>
<accession>A0AA38CYN2</accession>
<dbReference type="AlphaFoldDB" id="A0AA38CYN2"/>
<dbReference type="KEGG" id="too:C7K38_09595"/>
<dbReference type="Proteomes" id="UP001157039">
    <property type="component" value="Unassembled WGS sequence"/>
</dbReference>
<evidence type="ECO:0000313" key="4">
    <source>
        <dbReference type="Proteomes" id="UP001157039"/>
    </source>
</evidence>
<evidence type="ECO:0000313" key="2">
    <source>
        <dbReference type="EMBL" id="GMA71637.1"/>
    </source>
</evidence>
<reference evidence="2 4" key="2">
    <citation type="journal article" date="2014" name="Int. J. Syst. Evol. Microbiol.">
        <title>Complete genome sequence of Corynebacterium casei LMG S-19264T (=DSM 44701T), isolated from a smear-ripened cheese.</title>
        <authorList>
            <consortium name="US DOE Joint Genome Institute (JGI-PGF)"/>
            <person name="Walter F."/>
            <person name="Albersmeier A."/>
            <person name="Kalinowski J."/>
            <person name="Ruckert C."/>
        </authorList>
    </citation>
    <scope>NUCLEOTIDE SEQUENCE [LARGE SCALE GENOMIC DNA]</scope>
    <source>
        <strain evidence="2 4">NBRC 114545</strain>
    </source>
</reference>
<proteinExistence type="predicted"/>
<reference evidence="2" key="4">
    <citation type="submission" date="2023-02" db="EMBL/GenBank/DDBJ databases">
        <authorList>
            <person name="Sun Q."/>
            <person name="Mori K."/>
        </authorList>
    </citation>
    <scope>NUCLEOTIDE SEQUENCE</scope>
    <source>
        <strain evidence="2">NBRC 114545</strain>
    </source>
</reference>
<name>A0AA38CYN2_9ENTE</name>
<dbReference type="EMBL" id="CP027783">
    <property type="protein sequence ID" value="AYW48598.1"/>
    <property type="molecule type" value="Genomic_DNA"/>
</dbReference>
<protein>
    <submittedName>
        <fullName evidence="2">Uncharacterized protein</fullName>
    </submittedName>
</protein>
<dbReference type="EMBL" id="BSUW01000001">
    <property type="protein sequence ID" value="GMA71637.1"/>
    <property type="molecule type" value="Genomic_DNA"/>
</dbReference>
<reference evidence="1" key="3">
    <citation type="submission" date="2018-03" db="EMBL/GenBank/DDBJ databases">
        <authorList>
            <person name="Jeon C.O."/>
        </authorList>
    </citation>
    <scope>NUCLEOTIDE SEQUENCE</scope>
    <source>
        <strain evidence="1">JCM 31126</strain>
    </source>
</reference>
<sequence>MIYVIGNLVLFCALWVIIFYTNKISHVQDEDTSQLFQIFKRYSELYKAFKNTRLYPNTFFIPGLLKTQTLEKETKRVEDCYDMTPQGLAVTQDYLFISAYCHSHIHHSVIFMLDKKENQYIKTILLKDRTHAGGLAYDENQQCLWFSAFARGHGRVAAITMEDILNYELTAQSKPINYAYTVDFPSLYQASFITLMEESLLAGTFVKNGKGAVAKASLVENEDSVIYSVESTEVVIPKKIQGLVFYKDYCLLSQSFGPVNSKIYVYSKEQFNAGRLDKKAALKVIKAPPYLEQIAVYDDYLYTLFESGATSYREKTAKFLMEVLVFHLPTLIKTEKKL</sequence>
<gene>
    <name evidence="1" type="ORF">C7K38_09595</name>
    <name evidence="2" type="ORF">GCM10025885_06860</name>
</gene>
<keyword evidence="3" id="KW-1185">Reference proteome</keyword>
<dbReference type="Proteomes" id="UP000268310">
    <property type="component" value="Chromosome"/>
</dbReference>